<proteinExistence type="predicted"/>
<organism evidence="1 2">
    <name type="scientific">Nitrosospira multiformis</name>
    <dbReference type="NCBI Taxonomy" id="1231"/>
    <lineage>
        <taxon>Bacteria</taxon>
        <taxon>Pseudomonadati</taxon>
        <taxon>Pseudomonadota</taxon>
        <taxon>Betaproteobacteria</taxon>
        <taxon>Nitrosomonadales</taxon>
        <taxon>Nitrosomonadaceae</taxon>
        <taxon>Nitrosospira</taxon>
    </lineage>
</organism>
<protein>
    <recommendedName>
        <fullName evidence="3">Asparagine synthase</fullName>
    </recommendedName>
</protein>
<accession>A0A1I7GD48</accession>
<reference evidence="1 2" key="1">
    <citation type="submission" date="2016-10" db="EMBL/GenBank/DDBJ databases">
        <authorList>
            <person name="de Groot N.N."/>
        </authorList>
    </citation>
    <scope>NUCLEOTIDE SEQUENCE [LARGE SCALE GENOMIC DNA]</scope>
    <source>
        <strain evidence="1 2">Nl14</strain>
    </source>
</reference>
<dbReference type="Proteomes" id="UP000182649">
    <property type="component" value="Unassembled WGS sequence"/>
</dbReference>
<name>A0A1I7GD48_9PROT</name>
<gene>
    <name evidence="1" type="ORF">SAMN05216417_104135</name>
</gene>
<evidence type="ECO:0008006" key="3">
    <source>
        <dbReference type="Google" id="ProtNLM"/>
    </source>
</evidence>
<sequence length="501" mass="56795">MLFEYQHIPEWPPLAWLAMWQKTSRTITVHHGPRVETHAGWFCEAVWAGEYASGGFDLTDIVSGSGGRIRDGSITYVSSASTVDRLVSTQINDRFFVSNSLPCLLAAADGSVDPAYPGYYEDLITIIHGLDRYRPFISSTIGTIRLTYFDNLLWNGKDLKVEAKPAICRNFDSFKHYRTFLSGSLTLLAENMGARERKYPYRMLSTLSSGYDSPTVTVLAKEAGCSEAICIDKARGGSDEAGEVIASFLGIHPLRVERNSWRETSLPEPPFILGEGMGTDIPFKSAENALRGRVFLTGYHGDAVWAKKGKYLSEKIVRGDPSGLSLTEYRLWPGFIHCPLPFFGVKNIQSINAISNSCEMRPWDVSGDYTRPICRRLVEEAGVPREFFGQQKAVAGVLFDELLTPSSMERYLDWIKEHRRAWFRQGRFPPPASAEFEAWLEQHKDSMKRKLLRTPVLWRLGQDYPDALVRPSWLRRYLFGWALHVTKEKYRIGLKEASIHE</sequence>
<dbReference type="OrthoDB" id="3010184at2"/>
<evidence type="ECO:0000313" key="2">
    <source>
        <dbReference type="Proteomes" id="UP000182649"/>
    </source>
</evidence>
<evidence type="ECO:0000313" key="1">
    <source>
        <dbReference type="EMBL" id="SFU46360.1"/>
    </source>
</evidence>
<dbReference type="EMBL" id="FPBZ01000004">
    <property type="protein sequence ID" value="SFU46360.1"/>
    <property type="molecule type" value="Genomic_DNA"/>
</dbReference>
<dbReference type="RefSeq" id="WP_074973923.1">
    <property type="nucleotide sequence ID" value="NZ_FPBZ01000004.1"/>
</dbReference>
<dbReference type="AlphaFoldDB" id="A0A1I7GD48"/>